<reference evidence="2" key="1">
    <citation type="journal article" date="2019" name="Int. J. Syst. Evol. Microbiol.">
        <title>The Global Catalogue of Microorganisms (GCM) 10K type strain sequencing project: providing services to taxonomists for standard genome sequencing and annotation.</title>
        <authorList>
            <consortium name="The Broad Institute Genomics Platform"/>
            <consortium name="The Broad Institute Genome Sequencing Center for Infectious Disease"/>
            <person name="Wu L."/>
            <person name="Ma J."/>
        </authorList>
    </citation>
    <scope>NUCLEOTIDE SEQUENCE [LARGE SCALE GENOMIC DNA]</scope>
    <source>
        <strain evidence="2">CCUG 52478</strain>
    </source>
</reference>
<protein>
    <submittedName>
        <fullName evidence="1">DUF4258 domain-containing protein</fullName>
    </submittedName>
</protein>
<name>A0ABW3W9P1_9ACTN</name>
<sequence length="77" mass="8708">MRMPRFTAHAERQMRRRGIARLEVLEALLCRETMYPSRDDPTRTVVLGRAASGRRLKVVIAADRSVVITVAAKDEEG</sequence>
<keyword evidence="2" id="KW-1185">Reference proteome</keyword>
<comment type="caution">
    <text evidence="1">The sequence shown here is derived from an EMBL/GenBank/DDBJ whole genome shotgun (WGS) entry which is preliminary data.</text>
</comment>
<dbReference type="Pfam" id="PF14076">
    <property type="entry name" value="DUF4258"/>
    <property type="match status" value="1"/>
</dbReference>
<evidence type="ECO:0000313" key="1">
    <source>
        <dbReference type="EMBL" id="MFD1250967.1"/>
    </source>
</evidence>
<dbReference type="InterPro" id="IPR025354">
    <property type="entry name" value="DUF4258"/>
</dbReference>
<evidence type="ECO:0000313" key="2">
    <source>
        <dbReference type="Proteomes" id="UP001597229"/>
    </source>
</evidence>
<dbReference type="EMBL" id="JBHTLX010000030">
    <property type="protein sequence ID" value="MFD1250967.1"/>
    <property type="molecule type" value="Genomic_DNA"/>
</dbReference>
<dbReference type="RefSeq" id="WP_367921044.1">
    <property type="nucleotide sequence ID" value="NZ_BAABAC010000039.1"/>
</dbReference>
<accession>A0ABW3W9P1</accession>
<organism evidence="1 2">
    <name type="scientific">Nocardioides ginsengisoli</name>
    <dbReference type="NCBI Taxonomy" id="363868"/>
    <lineage>
        <taxon>Bacteria</taxon>
        <taxon>Bacillati</taxon>
        <taxon>Actinomycetota</taxon>
        <taxon>Actinomycetes</taxon>
        <taxon>Propionibacteriales</taxon>
        <taxon>Nocardioidaceae</taxon>
        <taxon>Nocardioides</taxon>
    </lineage>
</organism>
<dbReference type="Proteomes" id="UP001597229">
    <property type="component" value="Unassembled WGS sequence"/>
</dbReference>
<gene>
    <name evidence="1" type="ORF">ACFQ3F_24460</name>
</gene>
<proteinExistence type="predicted"/>